<organism evidence="6 7">
    <name type="scientific">Sphingobacterium corticibacter</name>
    <dbReference type="NCBI Taxonomy" id="2171749"/>
    <lineage>
        <taxon>Bacteria</taxon>
        <taxon>Pseudomonadati</taxon>
        <taxon>Bacteroidota</taxon>
        <taxon>Sphingobacteriia</taxon>
        <taxon>Sphingobacteriales</taxon>
        <taxon>Sphingobacteriaceae</taxon>
        <taxon>Sphingobacterium</taxon>
    </lineage>
</organism>
<name>A0A2T8HM32_9SPHI</name>
<evidence type="ECO:0000256" key="4">
    <source>
        <dbReference type="ARBA" id="ARBA00023014"/>
    </source>
</evidence>
<evidence type="ECO:0000313" key="7">
    <source>
        <dbReference type="Proteomes" id="UP000245627"/>
    </source>
</evidence>
<dbReference type="PROSITE" id="PS51296">
    <property type="entry name" value="RIESKE"/>
    <property type="match status" value="1"/>
</dbReference>
<comment type="caution">
    <text evidence="6">The sequence shown here is derived from an EMBL/GenBank/DDBJ whole genome shotgun (WGS) entry which is preliminary data.</text>
</comment>
<dbReference type="EMBL" id="QDKG01000001">
    <property type="protein sequence ID" value="PVH26508.1"/>
    <property type="molecule type" value="Genomic_DNA"/>
</dbReference>
<dbReference type="RefSeq" id="WP_116774369.1">
    <property type="nucleotide sequence ID" value="NZ_QDKG01000001.1"/>
</dbReference>
<evidence type="ECO:0000259" key="5">
    <source>
        <dbReference type="PROSITE" id="PS51296"/>
    </source>
</evidence>
<keyword evidence="7" id="KW-1185">Reference proteome</keyword>
<dbReference type="Gene3D" id="2.102.10.10">
    <property type="entry name" value="Rieske [2Fe-2S] iron-sulphur domain"/>
    <property type="match status" value="1"/>
</dbReference>
<sequence>MHRKQFIKHCGFACAGATIGLSFLNGCASRKTVTGKIVDSDLVITTENFLSEKSAQSTYRKYIVVAHDQLRYPIYVYRFSDNKYYAVLMQCTHQGAELQAFGDRLQCPAHDSEFNFKGEVLNGPANESLRSFPVVIDNNLLKISLKYV</sequence>
<evidence type="ECO:0000256" key="2">
    <source>
        <dbReference type="ARBA" id="ARBA00022723"/>
    </source>
</evidence>
<protein>
    <recommendedName>
        <fullName evidence="5">Rieske domain-containing protein</fullName>
    </recommendedName>
</protein>
<evidence type="ECO:0000256" key="3">
    <source>
        <dbReference type="ARBA" id="ARBA00023004"/>
    </source>
</evidence>
<dbReference type="Pfam" id="PF00355">
    <property type="entry name" value="Rieske"/>
    <property type="match status" value="1"/>
</dbReference>
<dbReference type="AlphaFoldDB" id="A0A2T8HM32"/>
<dbReference type="OrthoDB" id="165343at2"/>
<dbReference type="CDD" id="cd03467">
    <property type="entry name" value="Rieske"/>
    <property type="match status" value="1"/>
</dbReference>
<evidence type="ECO:0000256" key="1">
    <source>
        <dbReference type="ARBA" id="ARBA00022714"/>
    </source>
</evidence>
<dbReference type="InterPro" id="IPR017941">
    <property type="entry name" value="Rieske_2Fe-2S"/>
</dbReference>
<dbReference type="Proteomes" id="UP000245627">
    <property type="component" value="Unassembled WGS sequence"/>
</dbReference>
<dbReference type="GO" id="GO:0051537">
    <property type="term" value="F:2 iron, 2 sulfur cluster binding"/>
    <property type="evidence" value="ECO:0007669"/>
    <property type="project" value="UniProtKB-KW"/>
</dbReference>
<dbReference type="GO" id="GO:0046872">
    <property type="term" value="F:metal ion binding"/>
    <property type="evidence" value="ECO:0007669"/>
    <property type="project" value="UniProtKB-KW"/>
</dbReference>
<keyword evidence="4" id="KW-0411">Iron-sulfur</keyword>
<dbReference type="SUPFAM" id="SSF50022">
    <property type="entry name" value="ISP domain"/>
    <property type="match status" value="1"/>
</dbReference>
<feature type="domain" description="Rieske" evidence="5">
    <location>
        <begin position="62"/>
        <end position="143"/>
    </location>
</feature>
<keyword evidence="2" id="KW-0479">Metal-binding</keyword>
<gene>
    <name evidence="6" type="ORF">DC487_02510</name>
</gene>
<accession>A0A2T8HM32</accession>
<reference evidence="6 7" key="1">
    <citation type="submission" date="2018-04" db="EMBL/GenBank/DDBJ databases">
        <title>Sphingobacterium cortibacter sp. nov.</title>
        <authorList>
            <person name="Li Y."/>
        </authorList>
    </citation>
    <scope>NUCLEOTIDE SEQUENCE [LARGE SCALE GENOMIC DNA]</scope>
    <source>
        <strain evidence="6 7">2c-3</strain>
    </source>
</reference>
<dbReference type="InterPro" id="IPR036922">
    <property type="entry name" value="Rieske_2Fe-2S_sf"/>
</dbReference>
<proteinExistence type="predicted"/>
<keyword evidence="1" id="KW-0001">2Fe-2S</keyword>
<keyword evidence="3" id="KW-0408">Iron</keyword>
<evidence type="ECO:0000313" key="6">
    <source>
        <dbReference type="EMBL" id="PVH26508.1"/>
    </source>
</evidence>